<name>A0A365QNY1_9BURK</name>
<feature type="region of interest" description="Disordered" evidence="1">
    <location>
        <begin position="1"/>
        <end position="24"/>
    </location>
</feature>
<protein>
    <submittedName>
        <fullName evidence="2">Uncharacterized protein</fullName>
    </submittedName>
</protein>
<dbReference type="Proteomes" id="UP000252458">
    <property type="component" value="Unassembled WGS sequence"/>
</dbReference>
<organism evidence="2 3">
    <name type="scientific">Burkholderia reimsis</name>
    <dbReference type="NCBI Taxonomy" id="2234132"/>
    <lineage>
        <taxon>Bacteria</taxon>
        <taxon>Pseudomonadati</taxon>
        <taxon>Pseudomonadota</taxon>
        <taxon>Betaproteobacteria</taxon>
        <taxon>Burkholderiales</taxon>
        <taxon>Burkholderiaceae</taxon>
        <taxon>Burkholderia</taxon>
    </lineage>
</organism>
<evidence type="ECO:0000313" key="3">
    <source>
        <dbReference type="Proteomes" id="UP000252458"/>
    </source>
</evidence>
<evidence type="ECO:0000313" key="2">
    <source>
        <dbReference type="EMBL" id="RBB35937.1"/>
    </source>
</evidence>
<dbReference type="EMBL" id="QMFZ01000026">
    <property type="protein sequence ID" value="RBB35937.1"/>
    <property type="molecule type" value="Genomic_DNA"/>
</dbReference>
<keyword evidence="3" id="KW-1185">Reference proteome</keyword>
<evidence type="ECO:0000256" key="1">
    <source>
        <dbReference type="SAM" id="MobiDB-lite"/>
    </source>
</evidence>
<gene>
    <name evidence="2" type="ORF">DPV79_26645</name>
</gene>
<feature type="compositionally biased region" description="Basic and acidic residues" evidence="1">
    <location>
        <begin position="1"/>
        <end position="11"/>
    </location>
</feature>
<sequence>MCPASRHEPPRRNRPPITRRWSPTAHRYRRRLSVHASRSGTVSLPALKGHLQHVTDEMRVYCSDGFCRTVNLVFDNEHFRLFCDHFHRPHDRHITSAGSLRAQSFSITLYPPTRQCRTK</sequence>
<accession>A0A365QNY1</accession>
<comment type="caution">
    <text evidence="2">The sequence shown here is derived from an EMBL/GenBank/DDBJ whole genome shotgun (WGS) entry which is preliminary data.</text>
</comment>
<dbReference type="AlphaFoldDB" id="A0A365QNY1"/>
<proteinExistence type="predicted"/>
<reference evidence="2 3" key="1">
    <citation type="submission" date="2018-06" db="EMBL/GenBank/DDBJ databases">
        <title>Draft genome sequence of Burkholderia reimsis strain BE51 isolated from a French agricultural soil.</title>
        <authorList>
            <person name="Esmaeel Q."/>
        </authorList>
    </citation>
    <scope>NUCLEOTIDE SEQUENCE [LARGE SCALE GENOMIC DNA]</scope>
    <source>
        <strain evidence="2 3">BE51</strain>
    </source>
</reference>